<evidence type="ECO:0000313" key="7">
    <source>
        <dbReference type="Proteomes" id="UP000610746"/>
    </source>
</evidence>
<accession>A0A8J8G6M6</accession>
<dbReference type="PANTHER" id="PTHR34138:SF1">
    <property type="entry name" value="CELL SHAPE-DETERMINING PROTEIN MREC"/>
    <property type="match status" value="1"/>
</dbReference>
<dbReference type="InterPro" id="IPR055342">
    <property type="entry name" value="MreC_beta-barrel_core"/>
</dbReference>
<dbReference type="GO" id="GO:0005886">
    <property type="term" value="C:plasma membrane"/>
    <property type="evidence" value="ECO:0007669"/>
    <property type="project" value="TreeGrafter"/>
</dbReference>
<proteinExistence type="inferred from homology"/>
<sequence>MALIFSRNSMQKSWLAAQVAAFNSSVSGVVDEGASYLQLKQTNEKLVAQNKDLMKQVYGKDASKIPIFRKVHDTVGGGQIFTFVSGEIVYNSINRKDNYFTINRGKRDGVTTKMGVMAPNGIAGIVINTTDSYSLVQSVLSMSKIKINAALKNTGYFGTLTWSGENSRIMHLNEIPKYVPLKIGDTVQTDGKSSLFPQGKTIGTIAGYKVDSKTGYWDISVELTEKMGTLSTIYVVKNLKKAEVQKIQDTLQATIDRE</sequence>
<evidence type="ECO:0000256" key="2">
    <source>
        <dbReference type="ARBA" id="ARBA00013855"/>
    </source>
</evidence>
<dbReference type="Proteomes" id="UP000610746">
    <property type="component" value="Unassembled WGS sequence"/>
</dbReference>
<dbReference type="Gene3D" id="2.40.10.350">
    <property type="entry name" value="Rod shape-determining protein MreC, domain 2"/>
    <property type="match status" value="1"/>
</dbReference>
<keyword evidence="3" id="KW-0133">Cell shape</keyword>
<organism evidence="6 7">
    <name type="scientific">Frigoriflavimonas asaccharolytica</name>
    <dbReference type="NCBI Taxonomy" id="2735899"/>
    <lineage>
        <taxon>Bacteria</taxon>
        <taxon>Pseudomonadati</taxon>
        <taxon>Bacteroidota</taxon>
        <taxon>Flavobacteriia</taxon>
        <taxon>Flavobacteriales</taxon>
        <taxon>Weeksellaceae</taxon>
        <taxon>Frigoriflavimonas</taxon>
    </lineage>
</organism>
<name>A0A8J8G6M6_9FLAO</name>
<keyword evidence="7" id="KW-1185">Reference proteome</keyword>
<dbReference type="AlphaFoldDB" id="A0A8J8G6M6"/>
<dbReference type="PANTHER" id="PTHR34138">
    <property type="entry name" value="CELL SHAPE-DETERMINING PROTEIN MREC"/>
    <property type="match status" value="1"/>
</dbReference>
<evidence type="ECO:0000256" key="4">
    <source>
        <dbReference type="ARBA" id="ARBA00032089"/>
    </source>
</evidence>
<dbReference type="InterPro" id="IPR007221">
    <property type="entry name" value="MreC"/>
</dbReference>
<evidence type="ECO:0000256" key="3">
    <source>
        <dbReference type="ARBA" id="ARBA00022960"/>
    </source>
</evidence>
<evidence type="ECO:0000313" key="6">
    <source>
        <dbReference type="EMBL" id="NRS92261.1"/>
    </source>
</evidence>
<evidence type="ECO:0000256" key="1">
    <source>
        <dbReference type="ARBA" id="ARBA00009369"/>
    </source>
</evidence>
<dbReference type="InterPro" id="IPR042177">
    <property type="entry name" value="Cell/Rod_1"/>
</dbReference>
<dbReference type="GO" id="GO:0008360">
    <property type="term" value="P:regulation of cell shape"/>
    <property type="evidence" value="ECO:0007669"/>
    <property type="project" value="UniProtKB-KW"/>
</dbReference>
<dbReference type="Gene3D" id="2.40.10.340">
    <property type="entry name" value="Rod shape-determining protein MreC, domain 1"/>
    <property type="match status" value="1"/>
</dbReference>
<protein>
    <recommendedName>
        <fullName evidence="2">Cell shape-determining protein MreC</fullName>
    </recommendedName>
    <alternativeName>
        <fullName evidence="4">Cell shape protein MreC</fullName>
    </alternativeName>
</protein>
<comment type="caution">
    <text evidence="6">The sequence shown here is derived from an EMBL/GenBank/DDBJ whole genome shotgun (WGS) entry which is preliminary data.</text>
</comment>
<dbReference type="EMBL" id="JABSNO010000007">
    <property type="protein sequence ID" value="NRS92261.1"/>
    <property type="molecule type" value="Genomic_DNA"/>
</dbReference>
<gene>
    <name evidence="6" type="ORF">HNQ03_001329</name>
</gene>
<dbReference type="InterPro" id="IPR042175">
    <property type="entry name" value="Cell/Rod_MreC_2"/>
</dbReference>
<feature type="domain" description="Rod shape-determining protein MreC beta-barrel core" evidence="5">
    <location>
        <begin position="88"/>
        <end position="237"/>
    </location>
</feature>
<comment type="similarity">
    <text evidence="1">Belongs to the MreC family.</text>
</comment>
<dbReference type="NCBIfam" id="NF010532">
    <property type="entry name" value="PRK13922.9-3"/>
    <property type="match status" value="1"/>
</dbReference>
<reference evidence="6" key="1">
    <citation type="submission" date="2020-05" db="EMBL/GenBank/DDBJ databases">
        <title>Genomic Encyclopedia of Type Strains, Phase IV (KMG-V): Genome sequencing to study the core and pangenomes of soil and plant-associated prokaryotes.</title>
        <authorList>
            <person name="Whitman W."/>
        </authorList>
    </citation>
    <scope>NUCLEOTIDE SEQUENCE</scope>
    <source>
        <strain evidence="6">16F</strain>
    </source>
</reference>
<evidence type="ECO:0000259" key="5">
    <source>
        <dbReference type="Pfam" id="PF04085"/>
    </source>
</evidence>
<dbReference type="Pfam" id="PF04085">
    <property type="entry name" value="MreC"/>
    <property type="match status" value="1"/>
</dbReference>